<name>A0ABQ4Q7T9_9BURK</name>
<feature type="transmembrane region" description="Helical" evidence="1">
    <location>
        <begin position="26"/>
        <end position="57"/>
    </location>
</feature>
<keyword evidence="1" id="KW-0472">Membrane</keyword>
<dbReference type="Pfam" id="PF05656">
    <property type="entry name" value="DUF805"/>
    <property type="match status" value="1"/>
</dbReference>
<dbReference type="InterPro" id="IPR008523">
    <property type="entry name" value="DUF805"/>
</dbReference>
<proteinExistence type="predicted"/>
<protein>
    <submittedName>
        <fullName evidence="2">Inner membrane protein YhaI</fullName>
    </submittedName>
</protein>
<dbReference type="EMBL" id="BPMK01000014">
    <property type="protein sequence ID" value="GIZ53117.1"/>
    <property type="molecule type" value="Genomic_DNA"/>
</dbReference>
<keyword evidence="1" id="KW-0812">Transmembrane</keyword>
<dbReference type="PANTHER" id="PTHR34980">
    <property type="entry name" value="INNER MEMBRANE PROTEIN-RELATED-RELATED"/>
    <property type="match status" value="1"/>
</dbReference>
<evidence type="ECO:0000313" key="3">
    <source>
        <dbReference type="Proteomes" id="UP000887222"/>
    </source>
</evidence>
<keyword evidence="3" id="KW-1185">Reference proteome</keyword>
<feature type="transmembrane region" description="Helical" evidence="1">
    <location>
        <begin position="78"/>
        <end position="95"/>
    </location>
</feature>
<reference evidence="2 3" key="1">
    <citation type="journal article" date="2022" name="Int. J. Syst. Evol. Microbiol.">
        <title>Noviherbaspirillum aridicola sp. nov., isolated from an arid soil in Pakistan.</title>
        <authorList>
            <person name="Khan I.U."/>
            <person name="Saqib M."/>
            <person name="Amin A."/>
            <person name="Hussain F."/>
            <person name="Li L."/>
            <person name="Liu Y.H."/>
            <person name="Fang B.Z."/>
            <person name="Ahmed I."/>
            <person name="Li W.J."/>
        </authorList>
    </citation>
    <scope>NUCLEOTIDE SEQUENCE [LARGE SCALE GENOMIC DNA]</scope>
    <source>
        <strain evidence="2 3">NCCP-691</strain>
    </source>
</reference>
<organism evidence="2 3">
    <name type="scientific">Noviherbaspirillum aridicola</name>
    <dbReference type="NCBI Taxonomy" id="2849687"/>
    <lineage>
        <taxon>Bacteria</taxon>
        <taxon>Pseudomonadati</taxon>
        <taxon>Pseudomonadota</taxon>
        <taxon>Betaproteobacteria</taxon>
        <taxon>Burkholderiales</taxon>
        <taxon>Oxalobacteraceae</taxon>
        <taxon>Noviherbaspirillum</taxon>
    </lineage>
</organism>
<dbReference type="RefSeq" id="WP_220809538.1">
    <property type="nucleotide sequence ID" value="NZ_BPMK01000014.1"/>
</dbReference>
<dbReference type="PANTHER" id="PTHR34980:SF2">
    <property type="entry name" value="INNER MEMBRANE PROTEIN YHAH-RELATED"/>
    <property type="match status" value="1"/>
</dbReference>
<evidence type="ECO:0000256" key="1">
    <source>
        <dbReference type="SAM" id="Phobius"/>
    </source>
</evidence>
<comment type="caution">
    <text evidence="2">The sequence shown here is derived from an EMBL/GenBank/DDBJ whole genome shotgun (WGS) entry which is preliminary data.</text>
</comment>
<accession>A0ABQ4Q7T9</accession>
<keyword evidence="1" id="KW-1133">Transmembrane helix</keyword>
<sequence>MTFTESIKACLSNYANFNGRASRSEYWWFALFIVAGNVVLSMVSDMLSLLFCLALLVPSIAAAARRLHDTDRSGWMQLIGLIPFVGWLVVIYFLAQPGTEGSNRFGDKPVTETPAITLG</sequence>
<gene>
    <name evidence="2" type="primary">yhaI</name>
    <name evidence="2" type="ORF">NCCP691_31310</name>
</gene>
<dbReference type="Proteomes" id="UP000887222">
    <property type="component" value="Unassembled WGS sequence"/>
</dbReference>
<evidence type="ECO:0000313" key="2">
    <source>
        <dbReference type="EMBL" id="GIZ53117.1"/>
    </source>
</evidence>